<dbReference type="EMBL" id="CP084166">
    <property type="protein sequence ID" value="UJG41627.1"/>
    <property type="molecule type" value="Genomic_DNA"/>
</dbReference>
<evidence type="ECO:0000313" key="1">
    <source>
        <dbReference type="EMBL" id="UJG41627.1"/>
    </source>
</evidence>
<dbReference type="Proteomes" id="UP001201020">
    <property type="component" value="Chromosome"/>
</dbReference>
<dbReference type="InterPro" id="IPR027396">
    <property type="entry name" value="DsrEFH-like"/>
</dbReference>
<dbReference type="PANTHER" id="PTHR34655:SF2">
    <property type="entry name" value="PEROXIREDOXIN FAMILY PROTEIN"/>
    <property type="match status" value="1"/>
</dbReference>
<dbReference type="AlphaFoldDB" id="A0A9Y1BMQ3"/>
<reference evidence="1" key="1">
    <citation type="journal article" date="2022" name="Nat. Microbiol.">
        <title>Unique mobile elements and scalable gene flow at the prokaryote-eukaryote boundary revealed by circularized Asgard archaea genomes.</title>
        <authorList>
            <person name="Wu F."/>
            <person name="Speth D.R."/>
            <person name="Philosof A."/>
            <person name="Cremiere A."/>
            <person name="Narayanan A."/>
            <person name="Barco R.A."/>
            <person name="Connon S.A."/>
            <person name="Amend J.P."/>
            <person name="Antoshechkin I.A."/>
            <person name="Orphan V.J."/>
        </authorList>
    </citation>
    <scope>NUCLEOTIDE SEQUENCE</scope>
    <source>
        <strain evidence="1">PM71</strain>
    </source>
</reference>
<protein>
    <submittedName>
        <fullName evidence="1">DsrE family protein</fullName>
    </submittedName>
</protein>
<proteinExistence type="predicted"/>
<dbReference type="SUPFAM" id="SSF75169">
    <property type="entry name" value="DsrEFH-like"/>
    <property type="match status" value="1"/>
</dbReference>
<dbReference type="Gene3D" id="3.40.1260.10">
    <property type="entry name" value="DsrEFH-like"/>
    <property type="match status" value="1"/>
</dbReference>
<dbReference type="PANTHER" id="PTHR34655">
    <property type="entry name" value="CONSERVED WITHIN P. AEROPHILUM"/>
    <property type="match status" value="1"/>
</dbReference>
<name>A0A9Y1BMQ3_9ARCH</name>
<dbReference type="InterPro" id="IPR003787">
    <property type="entry name" value="Sulphur_relay_DsrE/F-like"/>
</dbReference>
<gene>
    <name evidence="1" type="ORF">K9W45_03970</name>
</gene>
<dbReference type="Pfam" id="PF02635">
    <property type="entry name" value="DsrE"/>
    <property type="match status" value="1"/>
</dbReference>
<accession>A0A9Y1BMQ3</accession>
<sequence>MSEQKKKMIIVVTRGEESKETLEPPLHIATMAALLDAEVKMIYTAKAGLLLKKGVPEKLIPQEGRQPLIETIREAKEAGVQIYVCTPVLEWNKLNKDDFIEEIDGIVGAMTLVKESLEANSTISF</sequence>
<organism evidence="1">
    <name type="scientific">Candidatus Heimdallarchaeum aukensis</name>
    <dbReference type="NCBI Taxonomy" id="2876573"/>
    <lineage>
        <taxon>Archaea</taxon>
        <taxon>Promethearchaeati</taxon>
        <taxon>Candidatus Heimdallarchaeota</taxon>
        <taxon>Candidatus Heimdallarchaeia (ex Rinke et al. 2021) (nom. nud.)</taxon>
        <taxon>Candidatus Heimdallarchaeales</taxon>
        <taxon>Candidatus Heimdallarchaeaceae</taxon>
        <taxon>Candidatus Heimdallarchaeum</taxon>
    </lineage>
</organism>